<gene>
    <name evidence="3" type="ORF">PFISCL1PPCAC_8041</name>
</gene>
<feature type="region of interest" description="Disordered" evidence="1">
    <location>
        <begin position="322"/>
        <end position="369"/>
    </location>
</feature>
<reference evidence="3" key="1">
    <citation type="submission" date="2023-10" db="EMBL/GenBank/DDBJ databases">
        <title>Genome assembly of Pristionchus species.</title>
        <authorList>
            <person name="Yoshida K."/>
            <person name="Sommer R.J."/>
        </authorList>
    </citation>
    <scope>NUCLEOTIDE SEQUENCE</scope>
    <source>
        <strain evidence="3">RS5133</strain>
    </source>
</reference>
<feature type="chain" id="PRO_5043327501" evidence="2">
    <location>
        <begin position="19"/>
        <end position="414"/>
    </location>
</feature>
<proteinExistence type="predicted"/>
<comment type="caution">
    <text evidence="3">The sequence shown here is derived from an EMBL/GenBank/DDBJ whole genome shotgun (WGS) entry which is preliminary data.</text>
</comment>
<keyword evidence="2" id="KW-0732">Signal</keyword>
<evidence type="ECO:0000256" key="1">
    <source>
        <dbReference type="SAM" id="MobiDB-lite"/>
    </source>
</evidence>
<dbReference type="AlphaFoldDB" id="A0AAV5VBB0"/>
<keyword evidence="4" id="KW-1185">Reference proteome</keyword>
<accession>A0AAV5VBB0</accession>
<protein>
    <submittedName>
        <fullName evidence="3">Uncharacterized protein</fullName>
    </submittedName>
</protein>
<name>A0AAV5VBB0_9BILA</name>
<sequence length="414" mass="45620">SPMNHLILISISIGSIQALLPPAPYHFQLRCLAGSSSPSLSTCNSSSTACAYFYSQHDESKGHYTCIDETAFARSTRGVVGGKGEERQSLLMDTCGPTPGCSLLPPFALTNQTYTRFGLVNTKPIKFCCSLFSNTLVKLVEDVSFQPKEPLMMTCGGSDCDTGAVGCLVYARTKENIREEWMERVRRTKRQNWEGVNAVEVSFGSDEEDAEKLKQKEQIGKEEEHLGDDEEYSTEIVEYSEEDEDDEPIEASTQCVYRHLQDEFYKYCLLVHSKNEPLKCTAHLGYTICCCFVFPGSSSCDPTRVQKPKTLPTLKPKLLTTTAIPPTSTSTTAKTTTAAATTVQPVTTTTSSTTTTTSTTQSPISTSTPVEAPKCDVEYVHQLGGKRQMKIVCSSHLNNFSSLFIGLFVTRLLW</sequence>
<organism evidence="3 4">
    <name type="scientific">Pristionchus fissidentatus</name>
    <dbReference type="NCBI Taxonomy" id="1538716"/>
    <lineage>
        <taxon>Eukaryota</taxon>
        <taxon>Metazoa</taxon>
        <taxon>Ecdysozoa</taxon>
        <taxon>Nematoda</taxon>
        <taxon>Chromadorea</taxon>
        <taxon>Rhabditida</taxon>
        <taxon>Rhabditina</taxon>
        <taxon>Diplogasteromorpha</taxon>
        <taxon>Diplogasteroidea</taxon>
        <taxon>Neodiplogasteridae</taxon>
        <taxon>Pristionchus</taxon>
    </lineage>
</organism>
<evidence type="ECO:0000313" key="4">
    <source>
        <dbReference type="Proteomes" id="UP001432322"/>
    </source>
</evidence>
<dbReference type="Proteomes" id="UP001432322">
    <property type="component" value="Unassembled WGS sequence"/>
</dbReference>
<feature type="signal peptide" evidence="2">
    <location>
        <begin position="1"/>
        <end position="18"/>
    </location>
</feature>
<evidence type="ECO:0000313" key="3">
    <source>
        <dbReference type="EMBL" id="GMT16744.1"/>
    </source>
</evidence>
<feature type="non-terminal residue" evidence="3">
    <location>
        <position position="1"/>
    </location>
</feature>
<dbReference type="EMBL" id="BTSY01000002">
    <property type="protein sequence ID" value="GMT16744.1"/>
    <property type="molecule type" value="Genomic_DNA"/>
</dbReference>
<evidence type="ECO:0000256" key="2">
    <source>
        <dbReference type="SAM" id="SignalP"/>
    </source>
</evidence>